<reference evidence="7 8" key="1">
    <citation type="journal article" date="2019" name="Int. J. Syst. Evol. Microbiol.">
        <title>Bifidobacterium jacchi sp. nov., isolated from the faeces of a baby common marmoset (Callithrix jacchus).</title>
        <authorList>
            <person name="Modesto M."/>
            <person name="Watanabe K."/>
            <person name="Arita M."/>
            <person name="Satti M."/>
            <person name="Oki K."/>
            <person name="Sciavilla P."/>
            <person name="Patavino C."/>
            <person name="Camma C."/>
            <person name="Michelini S."/>
            <person name="Sgorbati B."/>
            <person name="Mattarelli P."/>
        </authorList>
    </citation>
    <scope>NUCLEOTIDE SEQUENCE [LARGE SCALE GENOMIC DNA]</scope>
    <source>
        <strain evidence="7 8">MRM 9.3</strain>
    </source>
</reference>
<keyword evidence="2" id="KW-1003">Cell membrane</keyword>
<accession>A0A5N5RH49</accession>
<dbReference type="OrthoDB" id="69054at2"/>
<evidence type="ECO:0000256" key="6">
    <source>
        <dbReference type="SAM" id="Phobius"/>
    </source>
</evidence>
<feature type="transmembrane region" description="Helical" evidence="6">
    <location>
        <begin position="112"/>
        <end position="132"/>
    </location>
</feature>
<dbReference type="AlphaFoldDB" id="A0A5N5RH49"/>
<feature type="transmembrane region" description="Helical" evidence="6">
    <location>
        <begin position="21"/>
        <end position="43"/>
    </location>
</feature>
<dbReference type="Pfam" id="PF07690">
    <property type="entry name" value="MFS_1"/>
    <property type="match status" value="1"/>
</dbReference>
<feature type="transmembrane region" description="Helical" evidence="6">
    <location>
        <begin position="176"/>
        <end position="196"/>
    </location>
</feature>
<sequence>MRVCGLLPLRARVPSLLVRYACAQGAQTSAYMMFAAGIAFVGADESDTRGLAFTLCARTLPTLIMAFVGGVLADRWDRRTTASLTLATVTASYFVTAPLVAFGGGLGWPVQLLSLASGFVSAFGTPSLYALLPSLVEDDNLVRANALVRFFRNAAAVAGPLLGALIAANLGTTATFVAAGISGMIATALMASLKIADEKGGPSPENNPVSRDDAHDSDLHSTLRGVCGVLHQYRWLAVGIPFWAVFLAVQSGAADVTLPFVVIRATGKYAWSLMASALSIGYVLGSLVSLRLRSPRRALTGSMAWAVLSAVQLIAPAVTNEPLTWIVVSVVAGIGLEISGVLWGSLLQSQVDNRHLGRVSSLDYAVSFGLIPFAYAAYGMLGIVFDGRAVLLWSAVVMIALGLVAMPFAATCERRTAQTQAD</sequence>
<dbReference type="CDD" id="cd06173">
    <property type="entry name" value="MFS_MefA_like"/>
    <property type="match status" value="1"/>
</dbReference>
<evidence type="ECO:0000256" key="4">
    <source>
        <dbReference type="ARBA" id="ARBA00022989"/>
    </source>
</evidence>
<feature type="transmembrane region" description="Helical" evidence="6">
    <location>
        <begin position="153"/>
        <end position="170"/>
    </location>
</feature>
<dbReference type="RefSeq" id="WP_151917226.1">
    <property type="nucleotide sequence ID" value="NZ_RQSP01000029.1"/>
</dbReference>
<feature type="transmembrane region" description="Helical" evidence="6">
    <location>
        <begin position="302"/>
        <end position="319"/>
    </location>
</feature>
<feature type="transmembrane region" description="Helical" evidence="6">
    <location>
        <begin position="269"/>
        <end position="290"/>
    </location>
</feature>
<evidence type="ECO:0000256" key="1">
    <source>
        <dbReference type="ARBA" id="ARBA00004651"/>
    </source>
</evidence>
<dbReference type="InterPro" id="IPR036259">
    <property type="entry name" value="MFS_trans_sf"/>
</dbReference>
<keyword evidence="4 6" id="KW-1133">Transmembrane helix</keyword>
<comment type="caution">
    <text evidence="7">The sequence shown here is derived from an EMBL/GenBank/DDBJ whole genome shotgun (WGS) entry which is preliminary data.</text>
</comment>
<feature type="transmembrane region" description="Helical" evidence="6">
    <location>
        <begin position="49"/>
        <end position="72"/>
    </location>
</feature>
<keyword evidence="5 6" id="KW-0472">Membrane</keyword>
<gene>
    <name evidence="7" type="ORF">EHS19_07935</name>
</gene>
<dbReference type="GO" id="GO:0005886">
    <property type="term" value="C:plasma membrane"/>
    <property type="evidence" value="ECO:0007669"/>
    <property type="project" value="UniProtKB-SubCell"/>
</dbReference>
<dbReference type="Proteomes" id="UP000326336">
    <property type="component" value="Unassembled WGS sequence"/>
</dbReference>
<evidence type="ECO:0000313" key="8">
    <source>
        <dbReference type="Proteomes" id="UP000326336"/>
    </source>
</evidence>
<feature type="transmembrane region" description="Helical" evidence="6">
    <location>
        <begin position="364"/>
        <end position="385"/>
    </location>
</feature>
<dbReference type="InterPro" id="IPR011701">
    <property type="entry name" value="MFS"/>
</dbReference>
<feature type="transmembrane region" description="Helical" evidence="6">
    <location>
        <begin position="391"/>
        <end position="410"/>
    </location>
</feature>
<dbReference type="SUPFAM" id="SSF103473">
    <property type="entry name" value="MFS general substrate transporter"/>
    <property type="match status" value="1"/>
</dbReference>
<evidence type="ECO:0000313" key="7">
    <source>
        <dbReference type="EMBL" id="KAB5606260.1"/>
    </source>
</evidence>
<evidence type="ECO:0000256" key="3">
    <source>
        <dbReference type="ARBA" id="ARBA00022692"/>
    </source>
</evidence>
<evidence type="ECO:0000256" key="2">
    <source>
        <dbReference type="ARBA" id="ARBA00022475"/>
    </source>
</evidence>
<comment type="subcellular location">
    <subcellularLocation>
        <location evidence="1">Cell membrane</location>
        <topology evidence="1">Multi-pass membrane protein</topology>
    </subcellularLocation>
</comment>
<protein>
    <submittedName>
        <fullName evidence="7">MFS transporter</fullName>
    </submittedName>
</protein>
<name>A0A5N5RH49_9BIFI</name>
<feature type="transmembrane region" description="Helical" evidence="6">
    <location>
        <begin position="84"/>
        <end position="106"/>
    </location>
</feature>
<dbReference type="EMBL" id="RQSP01000029">
    <property type="protein sequence ID" value="KAB5606260.1"/>
    <property type="molecule type" value="Genomic_DNA"/>
</dbReference>
<keyword evidence="8" id="KW-1185">Reference proteome</keyword>
<feature type="transmembrane region" description="Helical" evidence="6">
    <location>
        <begin position="325"/>
        <end position="343"/>
    </location>
</feature>
<dbReference type="Gene3D" id="1.20.1250.20">
    <property type="entry name" value="MFS general substrate transporter like domains"/>
    <property type="match status" value="1"/>
</dbReference>
<feature type="transmembrane region" description="Helical" evidence="6">
    <location>
        <begin position="240"/>
        <end position="263"/>
    </location>
</feature>
<dbReference type="GO" id="GO:0022857">
    <property type="term" value="F:transmembrane transporter activity"/>
    <property type="evidence" value="ECO:0007669"/>
    <property type="project" value="InterPro"/>
</dbReference>
<dbReference type="PANTHER" id="PTHR23513">
    <property type="entry name" value="INTEGRAL MEMBRANE EFFLUX PROTEIN-RELATED"/>
    <property type="match status" value="1"/>
</dbReference>
<proteinExistence type="predicted"/>
<keyword evidence="3 6" id="KW-0812">Transmembrane</keyword>
<dbReference type="PANTHER" id="PTHR23513:SF6">
    <property type="entry name" value="MAJOR FACILITATOR SUPERFAMILY ASSOCIATED DOMAIN-CONTAINING PROTEIN"/>
    <property type="match status" value="1"/>
</dbReference>
<organism evidence="7 8">
    <name type="scientific">Bifidobacterium jacchi</name>
    <dbReference type="NCBI Taxonomy" id="2490545"/>
    <lineage>
        <taxon>Bacteria</taxon>
        <taxon>Bacillati</taxon>
        <taxon>Actinomycetota</taxon>
        <taxon>Actinomycetes</taxon>
        <taxon>Bifidobacteriales</taxon>
        <taxon>Bifidobacteriaceae</taxon>
        <taxon>Bifidobacterium</taxon>
    </lineage>
</organism>
<evidence type="ECO:0000256" key="5">
    <source>
        <dbReference type="ARBA" id="ARBA00023136"/>
    </source>
</evidence>